<feature type="region of interest" description="Disordered" evidence="1">
    <location>
        <begin position="1"/>
        <end position="20"/>
    </location>
</feature>
<feature type="compositionally biased region" description="Basic residues" evidence="1">
    <location>
        <begin position="138"/>
        <end position="150"/>
    </location>
</feature>
<evidence type="ECO:0000256" key="1">
    <source>
        <dbReference type="SAM" id="MobiDB-lite"/>
    </source>
</evidence>
<organism evidence="2 3">
    <name type="scientific">Lolium multiflorum</name>
    <name type="common">Italian ryegrass</name>
    <name type="synonym">Lolium perenne subsp. multiflorum</name>
    <dbReference type="NCBI Taxonomy" id="4521"/>
    <lineage>
        <taxon>Eukaryota</taxon>
        <taxon>Viridiplantae</taxon>
        <taxon>Streptophyta</taxon>
        <taxon>Embryophyta</taxon>
        <taxon>Tracheophyta</taxon>
        <taxon>Spermatophyta</taxon>
        <taxon>Magnoliopsida</taxon>
        <taxon>Liliopsida</taxon>
        <taxon>Poales</taxon>
        <taxon>Poaceae</taxon>
        <taxon>BOP clade</taxon>
        <taxon>Pooideae</taxon>
        <taxon>Poodae</taxon>
        <taxon>Poeae</taxon>
        <taxon>Poeae Chloroplast Group 2 (Poeae type)</taxon>
        <taxon>Loliodinae</taxon>
        <taxon>Loliinae</taxon>
        <taxon>Lolium</taxon>
    </lineage>
</organism>
<dbReference type="AlphaFoldDB" id="A0AAD8TD79"/>
<dbReference type="EMBL" id="JAUUTY010000002">
    <property type="protein sequence ID" value="KAK1679478.1"/>
    <property type="molecule type" value="Genomic_DNA"/>
</dbReference>
<evidence type="ECO:0000313" key="3">
    <source>
        <dbReference type="Proteomes" id="UP001231189"/>
    </source>
</evidence>
<dbReference type="Proteomes" id="UP001231189">
    <property type="component" value="Unassembled WGS sequence"/>
</dbReference>
<feature type="region of interest" description="Disordered" evidence="1">
    <location>
        <begin position="138"/>
        <end position="157"/>
    </location>
</feature>
<proteinExistence type="predicted"/>
<sequence length="157" mass="16917">MMKKAQNMTATKNLELPPVTGTDADFSILPSLPDAHLSSVVLDSAIVFAPGKGSPQEALQLIRAKELAQAALAAMAARKEQESLDRLAREATDQGVSFREDTTLGDGTDTTLEDSDATGQESADEDLTLHAIRARARVRRPRITVRKGRGKKTDVHP</sequence>
<feature type="region of interest" description="Disordered" evidence="1">
    <location>
        <begin position="84"/>
        <end position="131"/>
    </location>
</feature>
<evidence type="ECO:0000313" key="2">
    <source>
        <dbReference type="EMBL" id="KAK1679478.1"/>
    </source>
</evidence>
<comment type="caution">
    <text evidence="2">The sequence shown here is derived from an EMBL/GenBank/DDBJ whole genome shotgun (WGS) entry which is preliminary data.</text>
</comment>
<reference evidence="2" key="1">
    <citation type="submission" date="2023-07" db="EMBL/GenBank/DDBJ databases">
        <title>A chromosome-level genome assembly of Lolium multiflorum.</title>
        <authorList>
            <person name="Chen Y."/>
            <person name="Copetti D."/>
            <person name="Kolliker R."/>
            <person name="Studer B."/>
        </authorList>
    </citation>
    <scope>NUCLEOTIDE SEQUENCE</scope>
    <source>
        <strain evidence="2">02402/16</strain>
        <tissue evidence="2">Leaf</tissue>
    </source>
</reference>
<protein>
    <submittedName>
        <fullName evidence="2">Uncharacterized protein</fullName>
    </submittedName>
</protein>
<name>A0AAD8TD79_LOLMU</name>
<keyword evidence="3" id="KW-1185">Reference proteome</keyword>
<feature type="compositionally biased region" description="Polar residues" evidence="1">
    <location>
        <begin position="1"/>
        <end position="12"/>
    </location>
</feature>
<feature type="compositionally biased region" description="Basic and acidic residues" evidence="1">
    <location>
        <begin position="84"/>
        <end position="102"/>
    </location>
</feature>
<accession>A0AAD8TD79</accession>
<gene>
    <name evidence="2" type="ORF">QYE76_040326</name>
</gene>
<feature type="compositionally biased region" description="Acidic residues" evidence="1">
    <location>
        <begin position="111"/>
        <end position="126"/>
    </location>
</feature>